<feature type="region of interest" description="Disordered" evidence="1">
    <location>
        <begin position="26"/>
        <end position="92"/>
    </location>
</feature>
<evidence type="ECO:0000313" key="2">
    <source>
        <dbReference type="EMBL" id="MPM59358.1"/>
    </source>
</evidence>
<accession>A0A645B2Q4</accession>
<name>A0A645B2Q4_9ZZZZ</name>
<comment type="caution">
    <text evidence="2">The sequence shown here is derived from an EMBL/GenBank/DDBJ whole genome shotgun (WGS) entry which is preliminary data.</text>
</comment>
<organism evidence="2">
    <name type="scientific">bioreactor metagenome</name>
    <dbReference type="NCBI Taxonomy" id="1076179"/>
    <lineage>
        <taxon>unclassified sequences</taxon>
        <taxon>metagenomes</taxon>
        <taxon>ecological metagenomes</taxon>
    </lineage>
</organism>
<reference evidence="2" key="1">
    <citation type="submission" date="2019-08" db="EMBL/GenBank/DDBJ databases">
        <authorList>
            <person name="Kucharzyk K."/>
            <person name="Murdoch R.W."/>
            <person name="Higgins S."/>
            <person name="Loffler F."/>
        </authorList>
    </citation>
    <scope>NUCLEOTIDE SEQUENCE</scope>
</reference>
<proteinExistence type="predicted"/>
<evidence type="ECO:0000256" key="1">
    <source>
        <dbReference type="SAM" id="MobiDB-lite"/>
    </source>
</evidence>
<dbReference type="EMBL" id="VSSQ01017250">
    <property type="protein sequence ID" value="MPM59358.1"/>
    <property type="molecule type" value="Genomic_DNA"/>
</dbReference>
<sequence length="179" mass="19032">MASTVARIFSSWISASTFTWLASSPRRRERSATCAPLSSPVTYSVGRPERCSASRACSSSVDLPMPGSPPISTTPPSTTPPPSTRSNSSMPLGVRATSCASMAASGVTACDCARPEYEGALRRFLPPLALSAMVSTRVFHAPQDGHLPSQRGLVPPHSEQVKIALSLAMGERKRVVRKY</sequence>
<dbReference type="AlphaFoldDB" id="A0A645B2Q4"/>
<gene>
    <name evidence="2" type="ORF">SDC9_106198</name>
</gene>
<feature type="compositionally biased region" description="Pro residues" evidence="1">
    <location>
        <begin position="66"/>
        <end position="83"/>
    </location>
</feature>
<protein>
    <submittedName>
        <fullName evidence="2">Uncharacterized protein</fullName>
    </submittedName>
</protein>